<name>A0ABW2SG56_9BURK</name>
<dbReference type="RefSeq" id="WP_382203367.1">
    <property type="nucleotide sequence ID" value="NZ_JBHTBZ010000068.1"/>
</dbReference>
<proteinExistence type="predicted"/>
<keyword evidence="2 3" id="KW-0175">Coiled coil</keyword>
<dbReference type="SUPFAM" id="SSF111369">
    <property type="entry name" value="HlyD-like secretion proteins"/>
    <property type="match status" value="1"/>
</dbReference>
<dbReference type="Gene3D" id="2.40.420.20">
    <property type="match status" value="1"/>
</dbReference>
<feature type="signal peptide" evidence="4">
    <location>
        <begin position="1"/>
        <end position="27"/>
    </location>
</feature>
<evidence type="ECO:0000256" key="4">
    <source>
        <dbReference type="SAM" id="SignalP"/>
    </source>
</evidence>
<protein>
    <submittedName>
        <fullName evidence="5">Efflux RND transporter periplasmic adaptor subunit</fullName>
    </submittedName>
</protein>
<reference evidence="6" key="1">
    <citation type="journal article" date="2019" name="Int. J. Syst. Evol. Microbiol.">
        <title>The Global Catalogue of Microorganisms (GCM) 10K type strain sequencing project: providing services to taxonomists for standard genome sequencing and annotation.</title>
        <authorList>
            <consortium name="The Broad Institute Genomics Platform"/>
            <consortium name="The Broad Institute Genome Sequencing Center for Infectious Disease"/>
            <person name="Wu L."/>
            <person name="Ma J."/>
        </authorList>
    </citation>
    <scope>NUCLEOTIDE SEQUENCE [LARGE SCALE GENOMIC DNA]</scope>
    <source>
        <strain evidence="6">CCUG 53903</strain>
    </source>
</reference>
<accession>A0ABW2SG56</accession>
<dbReference type="PANTHER" id="PTHR32347">
    <property type="entry name" value="EFFLUX SYSTEM COMPONENT YKNX-RELATED"/>
    <property type="match status" value="1"/>
</dbReference>
<dbReference type="Gene3D" id="2.40.30.170">
    <property type="match status" value="1"/>
</dbReference>
<dbReference type="Proteomes" id="UP001596457">
    <property type="component" value="Unassembled WGS sequence"/>
</dbReference>
<feature type="coiled-coil region" evidence="3">
    <location>
        <begin position="155"/>
        <end position="203"/>
    </location>
</feature>
<sequence length="402" mass="42555">MKPFPWKKRLLPALAAALLLGAAWWVATHTGPLAPVQVTVGKVDEGSVSPQRLGIGTVEAQRSWSIGPTATARLRSLAVDVGDRVQAGQVLAEMDQVDFDERLRALDASVARAASQQQAAAAQALDATARLALARANHQRNLDLARQQFISTGALEGREQELRSAQAALASADANVQASQQDAQRLKAERAALQAQRERLRLRAPADAVVVAREGEAGATVVAGQSVFKLIDPASLWLRVRIDQGQSAGLNVGTPAEVVLRSQPQQPHAGRVARLEWLADSVTEERLIQVAFDAVPAGASIGEMAEVTFLLPATPVGLRVPSASVQSWQGHRGVWRLHGGQAQFVPVRVLARGADGQVLLQAADTALPLATGDSVVVHSQRALAPDVRIRTVGSLITSESAP</sequence>
<comment type="subcellular location">
    <subcellularLocation>
        <location evidence="1">Cell envelope</location>
    </subcellularLocation>
</comment>
<feature type="chain" id="PRO_5046361084" evidence="4">
    <location>
        <begin position="28"/>
        <end position="402"/>
    </location>
</feature>
<comment type="caution">
    <text evidence="5">The sequence shown here is derived from an EMBL/GenBank/DDBJ whole genome shotgun (WGS) entry which is preliminary data.</text>
</comment>
<gene>
    <name evidence="5" type="ORF">ACFQU0_19030</name>
</gene>
<keyword evidence="6" id="KW-1185">Reference proteome</keyword>
<evidence type="ECO:0000256" key="1">
    <source>
        <dbReference type="ARBA" id="ARBA00004196"/>
    </source>
</evidence>
<evidence type="ECO:0000313" key="6">
    <source>
        <dbReference type="Proteomes" id="UP001596457"/>
    </source>
</evidence>
<evidence type="ECO:0000313" key="5">
    <source>
        <dbReference type="EMBL" id="MFC7462521.1"/>
    </source>
</evidence>
<dbReference type="Gene3D" id="2.40.50.100">
    <property type="match status" value="1"/>
</dbReference>
<evidence type="ECO:0000256" key="3">
    <source>
        <dbReference type="SAM" id="Coils"/>
    </source>
</evidence>
<dbReference type="Gene3D" id="1.10.287.470">
    <property type="entry name" value="Helix hairpin bin"/>
    <property type="match status" value="1"/>
</dbReference>
<keyword evidence="4" id="KW-0732">Signal</keyword>
<organism evidence="5 6">
    <name type="scientific">Hydrogenophaga defluvii</name>
    <dbReference type="NCBI Taxonomy" id="249410"/>
    <lineage>
        <taxon>Bacteria</taxon>
        <taxon>Pseudomonadati</taxon>
        <taxon>Pseudomonadota</taxon>
        <taxon>Betaproteobacteria</taxon>
        <taxon>Burkholderiales</taxon>
        <taxon>Comamonadaceae</taxon>
        <taxon>Hydrogenophaga</taxon>
    </lineage>
</organism>
<dbReference type="EMBL" id="JBHTBZ010000068">
    <property type="protein sequence ID" value="MFC7462521.1"/>
    <property type="molecule type" value="Genomic_DNA"/>
</dbReference>
<evidence type="ECO:0000256" key="2">
    <source>
        <dbReference type="ARBA" id="ARBA00023054"/>
    </source>
</evidence>
<dbReference type="InterPro" id="IPR050465">
    <property type="entry name" value="UPF0194_transport"/>
</dbReference>
<dbReference type="PANTHER" id="PTHR32347:SF14">
    <property type="entry name" value="EFFLUX SYSTEM COMPONENT YKNX-RELATED"/>
    <property type="match status" value="1"/>
</dbReference>